<dbReference type="InterPro" id="IPR043128">
    <property type="entry name" value="Rev_trsase/Diguanyl_cyclase"/>
</dbReference>
<dbReference type="Gene3D" id="1.25.40.10">
    <property type="entry name" value="Tetratricopeptide repeat domain"/>
    <property type="match status" value="2"/>
</dbReference>
<evidence type="ECO:0000256" key="1">
    <source>
        <dbReference type="PROSITE-ProRule" id="PRU00339"/>
    </source>
</evidence>
<dbReference type="InterPro" id="IPR000160">
    <property type="entry name" value="GGDEF_dom"/>
</dbReference>
<dbReference type="InterPro" id="IPR019734">
    <property type="entry name" value="TPR_rpt"/>
</dbReference>
<dbReference type="PROSITE" id="PS50005">
    <property type="entry name" value="TPR"/>
    <property type="match status" value="1"/>
</dbReference>
<name>A0ABU9W179_9CLOT</name>
<evidence type="ECO:0000256" key="2">
    <source>
        <dbReference type="SAM" id="Coils"/>
    </source>
</evidence>
<accession>A0ABU9W179</accession>
<dbReference type="Pfam" id="PF13424">
    <property type="entry name" value="TPR_12"/>
    <property type="match status" value="1"/>
</dbReference>
<dbReference type="SUPFAM" id="SSF55781">
    <property type="entry name" value="GAF domain-like"/>
    <property type="match status" value="1"/>
</dbReference>
<dbReference type="InterPro" id="IPR050469">
    <property type="entry name" value="Diguanylate_Cyclase"/>
</dbReference>
<comment type="caution">
    <text evidence="4">The sequence shown here is derived from an EMBL/GenBank/DDBJ whole genome shotgun (WGS) entry which is preliminary data.</text>
</comment>
<dbReference type="InterPro" id="IPR029016">
    <property type="entry name" value="GAF-like_dom_sf"/>
</dbReference>
<dbReference type="SMART" id="SM00065">
    <property type="entry name" value="GAF"/>
    <property type="match status" value="1"/>
</dbReference>
<dbReference type="SUPFAM" id="SSF55073">
    <property type="entry name" value="Nucleotide cyclase"/>
    <property type="match status" value="1"/>
</dbReference>
<evidence type="ECO:0000313" key="5">
    <source>
        <dbReference type="Proteomes" id="UP001407405"/>
    </source>
</evidence>
<dbReference type="NCBIfam" id="TIGR00254">
    <property type="entry name" value="GGDEF"/>
    <property type="match status" value="1"/>
</dbReference>
<keyword evidence="5" id="KW-1185">Reference proteome</keyword>
<keyword evidence="2" id="KW-0175">Coiled coil</keyword>
<dbReference type="EMBL" id="JBCITM010000029">
    <property type="protein sequence ID" value="MEN1762124.1"/>
    <property type="molecule type" value="Genomic_DNA"/>
</dbReference>
<dbReference type="InterPro" id="IPR003018">
    <property type="entry name" value="GAF"/>
</dbReference>
<feature type="coiled-coil region" evidence="2">
    <location>
        <begin position="348"/>
        <end position="382"/>
    </location>
</feature>
<sequence>MQQSTDGHHLNRHAGKSVGELNALAEKMERSNPADSLAYAQKAHELAVENGDLPGQMKSLLCIGRSHWLGGKLSQAVQELTKGLELAKEVEEHRLEVEILNALGNVYLYMHNFDRTLEFYGQGLKLADAIHYERMAAGLLNNFGEVYKTLKDYGTALMYYHESLSRHKRHHRRADMAFPLVNIGMVYCEMGDLEKARQYAGESLQVSRLEDHFVGEGYSLHLMGKIAHRQGCLEESIELYQRCLDIISETADVNLRLDLCVDLYHATKEAGDSDQALIHLLRGLSIAKGLEIDILIVKFYSLIATHYEAEGDLSKSVLYYKKYHNLHKQMAAVEQQNKLRSIAFQMEADEYLEKHRAYEVLTEQLKEQASRLELQSKALKQSYEQMQIISEIGQKITATLNINHVFEQIYQHTNSLMEADVLGIGVYRSNEDVLEYPFYMEKGQVIPTFSIPLSSETSYAVWCFKNRREVFVNDLENEYQQYIKGYESTSGELMPSLLFCPLMVNEQVIGVMTVQSRRKHAYTQYNLDTLRILASYAAIAINNARQSQELAQEVAIRQETQQELEKLNRQLKELSEIDSLTGIANRRKLDAYLQEEWERSRRDQLPISLILVDVDYFKAFNDQFGHQTGDRILVDVAKTLEKSLRRKTDFIGRYGGDEFAAVLHNTDREGAVQLAEKIVDRIDELAIPLGEKKDQNCLTVTLGVATLIPSSLYYPDQLIHAADLALYQAKDRGRNCAVHFDELSGGSNDLKASLFCKPS</sequence>
<dbReference type="Pfam" id="PF13185">
    <property type="entry name" value="GAF_2"/>
    <property type="match status" value="1"/>
</dbReference>
<feature type="repeat" description="TPR" evidence="1">
    <location>
        <begin position="137"/>
        <end position="170"/>
    </location>
</feature>
<keyword evidence="1" id="KW-0802">TPR repeat</keyword>
<reference evidence="4 5" key="1">
    <citation type="submission" date="2024-04" db="EMBL/GenBank/DDBJ databases">
        <title>Genome sequencing and metabolic network reconstruction of aminoacids and betaine degradation by Anoxynatronum sibiricum.</title>
        <authorList>
            <person name="Detkova E.N."/>
            <person name="Boltjanskaja Y.V."/>
            <person name="Mardanov A.V."/>
            <person name="Kevbrin V."/>
        </authorList>
    </citation>
    <scope>NUCLEOTIDE SEQUENCE [LARGE SCALE GENOMIC DNA]</scope>
    <source>
        <strain evidence="4 5">Z-7981</strain>
    </source>
</reference>
<dbReference type="Gene3D" id="3.30.70.270">
    <property type="match status" value="1"/>
</dbReference>
<protein>
    <submittedName>
        <fullName evidence="4">GGDEF domain-containing protein</fullName>
    </submittedName>
</protein>
<evidence type="ECO:0000259" key="3">
    <source>
        <dbReference type="PROSITE" id="PS50887"/>
    </source>
</evidence>
<dbReference type="SUPFAM" id="SSF48452">
    <property type="entry name" value="TPR-like"/>
    <property type="match status" value="2"/>
</dbReference>
<dbReference type="SMART" id="SM00267">
    <property type="entry name" value="GGDEF"/>
    <property type="match status" value="1"/>
</dbReference>
<proteinExistence type="predicted"/>
<dbReference type="InterPro" id="IPR011990">
    <property type="entry name" value="TPR-like_helical_dom_sf"/>
</dbReference>
<dbReference type="InterPro" id="IPR029787">
    <property type="entry name" value="Nucleotide_cyclase"/>
</dbReference>
<dbReference type="Pfam" id="PF00990">
    <property type="entry name" value="GGDEF"/>
    <property type="match status" value="1"/>
</dbReference>
<dbReference type="RefSeq" id="WP_343187409.1">
    <property type="nucleotide sequence ID" value="NZ_JBCITM010000029.1"/>
</dbReference>
<feature type="domain" description="GGDEF" evidence="3">
    <location>
        <begin position="605"/>
        <end position="742"/>
    </location>
</feature>
<gene>
    <name evidence="4" type="ORF">AAIG11_16665</name>
</gene>
<dbReference type="Gene3D" id="3.30.450.40">
    <property type="match status" value="1"/>
</dbReference>
<organism evidence="4 5">
    <name type="scientific">Anoxynatronum sibiricum</name>
    <dbReference type="NCBI Taxonomy" id="210623"/>
    <lineage>
        <taxon>Bacteria</taxon>
        <taxon>Bacillati</taxon>
        <taxon>Bacillota</taxon>
        <taxon>Clostridia</taxon>
        <taxon>Eubacteriales</taxon>
        <taxon>Clostridiaceae</taxon>
        <taxon>Anoxynatronum</taxon>
    </lineage>
</organism>
<dbReference type="SMART" id="SM00028">
    <property type="entry name" value="TPR"/>
    <property type="match status" value="6"/>
</dbReference>
<dbReference type="PANTHER" id="PTHR45138">
    <property type="entry name" value="REGULATORY COMPONENTS OF SENSORY TRANSDUCTION SYSTEM"/>
    <property type="match status" value="1"/>
</dbReference>
<dbReference type="PROSITE" id="PS50887">
    <property type="entry name" value="GGDEF"/>
    <property type="match status" value="1"/>
</dbReference>
<dbReference type="Proteomes" id="UP001407405">
    <property type="component" value="Unassembled WGS sequence"/>
</dbReference>
<dbReference type="CDD" id="cd01949">
    <property type="entry name" value="GGDEF"/>
    <property type="match status" value="1"/>
</dbReference>
<evidence type="ECO:0000313" key="4">
    <source>
        <dbReference type="EMBL" id="MEN1762124.1"/>
    </source>
</evidence>
<feature type="coiled-coil region" evidence="2">
    <location>
        <begin position="550"/>
        <end position="577"/>
    </location>
</feature>
<dbReference type="PANTHER" id="PTHR45138:SF9">
    <property type="entry name" value="DIGUANYLATE CYCLASE DGCM-RELATED"/>
    <property type="match status" value="1"/>
</dbReference>